<dbReference type="HAMAP" id="MF_00373">
    <property type="entry name" value="Ribosomal_bL28"/>
    <property type="match status" value="1"/>
</dbReference>
<dbReference type="PANTHER" id="PTHR39080">
    <property type="entry name" value="50S RIBOSOMAL PROTEIN L28"/>
    <property type="match status" value="1"/>
</dbReference>
<evidence type="ECO:0000256" key="2">
    <source>
        <dbReference type="ARBA" id="ARBA00022980"/>
    </source>
</evidence>
<dbReference type="EMBL" id="CP048914">
    <property type="protein sequence ID" value="QMS85583.1"/>
    <property type="molecule type" value="Genomic_DNA"/>
</dbReference>
<dbReference type="InterPro" id="IPR037147">
    <property type="entry name" value="Ribosomal_bL28_sf"/>
</dbReference>
<dbReference type="PANTHER" id="PTHR39080:SF1">
    <property type="entry name" value="LARGE RIBOSOMAL SUBUNIT PROTEIN BL28A"/>
    <property type="match status" value="1"/>
</dbReference>
<evidence type="ECO:0000313" key="6">
    <source>
        <dbReference type="EMBL" id="QMS85583.1"/>
    </source>
</evidence>
<dbReference type="GO" id="GO:0006412">
    <property type="term" value="P:translation"/>
    <property type="evidence" value="ECO:0007669"/>
    <property type="project" value="UniProtKB-UniRule"/>
</dbReference>
<keyword evidence="2 5" id="KW-0689">Ribosomal protein</keyword>
<dbReference type="GO" id="GO:1990904">
    <property type="term" value="C:ribonucleoprotein complex"/>
    <property type="evidence" value="ECO:0007669"/>
    <property type="project" value="UniProtKB-KW"/>
</dbReference>
<dbReference type="InterPro" id="IPR026569">
    <property type="entry name" value="Ribosomal_bL28"/>
</dbReference>
<dbReference type="InterPro" id="IPR034704">
    <property type="entry name" value="Ribosomal_bL28/bL31-like_sf"/>
</dbReference>
<name>A0A7L7KS67_9MOLU</name>
<dbReference type="InterPro" id="IPR050096">
    <property type="entry name" value="Bacterial_rp_bL28"/>
</dbReference>
<dbReference type="AlphaFoldDB" id="A0A7L7KS67"/>
<keyword evidence="3 5" id="KW-0687">Ribonucleoprotein</keyword>
<accession>A0A7L7KS67</accession>
<dbReference type="GO" id="GO:0003735">
    <property type="term" value="F:structural constituent of ribosome"/>
    <property type="evidence" value="ECO:0007669"/>
    <property type="project" value="InterPro"/>
</dbReference>
<dbReference type="SUPFAM" id="SSF143800">
    <property type="entry name" value="L28p-like"/>
    <property type="match status" value="1"/>
</dbReference>
<evidence type="ECO:0000256" key="1">
    <source>
        <dbReference type="ARBA" id="ARBA00008760"/>
    </source>
</evidence>
<evidence type="ECO:0000256" key="3">
    <source>
        <dbReference type="ARBA" id="ARBA00023274"/>
    </source>
</evidence>
<reference evidence="6 7" key="1">
    <citation type="submission" date="2020-02" db="EMBL/GenBank/DDBJ databases">
        <authorList>
            <person name="Zheng R.K."/>
            <person name="Sun C.M."/>
        </authorList>
    </citation>
    <scope>NUCLEOTIDE SEQUENCE [LARGE SCALE GENOMIC DNA]</scope>
    <source>
        <strain evidence="7">zrk13</strain>
    </source>
</reference>
<gene>
    <name evidence="5" type="primary">rpmB</name>
    <name evidence="6" type="ORF">G4Z02_07455</name>
</gene>
<dbReference type="Pfam" id="PF00830">
    <property type="entry name" value="Ribosomal_L28"/>
    <property type="match status" value="1"/>
</dbReference>
<keyword evidence="7" id="KW-1185">Reference proteome</keyword>
<dbReference type="KEGG" id="xcl:G4Z02_07455"/>
<dbReference type="Gene3D" id="2.30.170.40">
    <property type="entry name" value="Ribosomal protein L28/L24"/>
    <property type="match status" value="1"/>
</dbReference>
<dbReference type="InterPro" id="IPR001383">
    <property type="entry name" value="Ribosomal_bL28_bact-type"/>
</dbReference>
<evidence type="ECO:0000313" key="7">
    <source>
        <dbReference type="Proteomes" id="UP000514720"/>
    </source>
</evidence>
<dbReference type="RefSeq" id="WP_258877384.1">
    <property type="nucleotide sequence ID" value="NZ_CP048914.1"/>
</dbReference>
<protein>
    <recommendedName>
        <fullName evidence="4 5">Large ribosomal subunit protein bL28</fullName>
    </recommendedName>
</protein>
<dbReference type="Proteomes" id="UP000514720">
    <property type="component" value="Chromosome"/>
</dbReference>
<evidence type="ECO:0000256" key="4">
    <source>
        <dbReference type="ARBA" id="ARBA00035174"/>
    </source>
</evidence>
<comment type="similarity">
    <text evidence="1 5">Belongs to the bacterial ribosomal protein bL28 family.</text>
</comment>
<organism evidence="6 7">
    <name type="scientific">Candidatus Xianfuyuplasma coldseepsis</name>
    <dbReference type="NCBI Taxonomy" id="2782163"/>
    <lineage>
        <taxon>Bacteria</taxon>
        <taxon>Bacillati</taxon>
        <taxon>Mycoplasmatota</taxon>
        <taxon>Mollicutes</taxon>
        <taxon>Candidatus Izemoplasmatales</taxon>
        <taxon>Candidatus Izemoplasmataceae</taxon>
        <taxon>Candidatus Xianfuyuplasma</taxon>
    </lineage>
</organism>
<dbReference type="GO" id="GO:0005840">
    <property type="term" value="C:ribosome"/>
    <property type="evidence" value="ECO:0007669"/>
    <property type="project" value="UniProtKB-KW"/>
</dbReference>
<dbReference type="NCBIfam" id="TIGR00009">
    <property type="entry name" value="L28"/>
    <property type="match status" value="1"/>
</dbReference>
<sequence length="63" mass="7184">MARECYVTKKRGMSGNSRPFSLTATKRRWKANLQKVRIIDEDGTVKKVYVSARALRSGLVKRA</sequence>
<evidence type="ECO:0000256" key="5">
    <source>
        <dbReference type="HAMAP-Rule" id="MF_00373"/>
    </source>
</evidence>
<proteinExistence type="inferred from homology"/>